<dbReference type="Proteomes" id="UP001440612">
    <property type="component" value="Chromosome"/>
</dbReference>
<gene>
    <name evidence="1" type="ORF">AABB29_12270</name>
</gene>
<dbReference type="SUPFAM" id="SSF50969">
    <property type="entry name" value="YVTN repeat-like/Quinoprotein amine dehydrogenase"/>
    <property type="match status" value="1"/>
</dbReference>
<accession>A0ABZ2V005</accession>
<sequence length="659" mass="74636">MSIDRTDQIVLATAVEPGFFIVWDGEKIAEVALPDKRNQVGYSNVSKRMWCLSSSEICLYDSDSGRKLETTPFDSIAPFWERRIQATHTHLFAVRQISAHACEMLVISIENGEVLQRIEGLPNLCHPAVKNAPLAVPVTPSGNHLFAAIESDDTHRSSVLVSVDPTMGTFSVDRLDTKGLPEPEYMLGFSTPSPDGRYWLRAHGGPLQEKQPTRRQWLRRIPDGPKTYEFEIQLWQSEPLRFLRTLTVNRLRIDEITGLIGRISNVYREDANLIAYKAMIDMIVAKSQRYKDHFSSGMPVSDLQGTLDEADLSSRLEYDWSQLSDTVWDRSITRLMSTLLAVSSENRWTQDGRAIWISNALHFICVGVDGKTSYRFQRPRRSSDLKLFPGKDRQAELIGFNVAWPLDGNPVADGLDHQSLELTAVERQDERAAYREQLKKRRAHASRLRVDWGAQQKPEAALRNMAQAFRDGAMREAVETFDIDYRRNGKGVAAAKFWSDVQKEGATIVPALQDAIASFLDAAPRDRFYKSGNDDHGESTLDDAVVCLACLDVTAIDTLVLRYASHFDGSHHQSFFGKIMPNALKTHGWTKEMMRLGIWAVFVDRGIADEPETYWNEGGLKAALQDHYSEDETLRIAKELIHRDRWPSASDELIKKLRD</sequence>
<dbReference type="InterPro" id="IPR011044">
    <property type="entry name" value="Quino_amine_DH_bsu"/>
</dbReference>
<proteinExistence type="predicted"/>
<evidence type="ECO:0000313" key="2">
    <source>
        <dbReference type="Proteomes" id="UP001440612"/>
    </source>
</evidence>
<dbReference type="RefSeq" id="WP_341365804.1">
    <property type="nucleotide sequence ID" value="NZ_CP150951.2"/>
</dbReference>
<evidence type="ECO:0000313" key="1">
    <source>
        <dbReference type="EMBL" id="WZC47684.1"/>
    </source>
</evidence>
<organism evidence="1 2">
    <name type="scientific">Yoonia phaeophyticola</name>
    <dbReference type="NCBI Taxonomy" id="3137369"/>
    <lineage>
        <taxon>Bacteria</taxon>
        <taxon>Pseudomonadati</taxon>
        <taxon>Pseudomonadota</taxon>
        <taxon>Alphaproteobacteria</taxon>
        <taxon>Rhodobacterales</taxon>
        <taxon>Paracoccaceae</taxon>
        <taxon>Yoonia</taxon>
    </lineage>
</organism>
<name>A0ABZ2V005_9RHOB</name>
<dbReference type="EMBL" id="CP150951">
    <property type="protein sequence ID" value="WZC47684.1"/>
    <property type="molecule type" value="Genomic_DNA"/>
</dbReference>
<protein>
    <submittedName>
        <fullName evidence="1">Uncharacterized protein</fullName>
    </submittedName>
</protein>
<keyword evidence="2" id="KW-1185">Reference proteome</keyword>
<reference evidence="2" key="1">
    <citation type="submission" date="2024-04" db="EMBL/GenBank/DDBJ databases">
        <title>Phylogenomic analyses of a clade within the roseobacter group suggest taxonomic reassignments of species of the genera Aestuariivita, Citreicella, Loktanella, Nautella, Pelagibaca, Ruegeria, Thalassobius, Thiobacimonas and Tropicibacter, and the proposal o.</title>
        <authorList>
            <person name="Jeon C.O."/>
        </authorList>
    </citation>
    <scope>NUCLEOTIDE SEQUENCE [LARGE SCALE GENOMIC DNA]</scope>
    <source>
        <strain evidence="2">BS5-3</strain>
    </source>
</reference>